<feature type="region of interest" description="Disordered" evidence="1">
    <location>
        <begin position="17"/>
        <end position="46"/>
    </location>
</feature>
<keyword evidence="3" id="KW-1185">Reference proteome</keyword>
<protein>
    <submittedName>
        <fullName evidence="2">Uncharacterized protein</fullName>
    </submittedName>
</protein>
<gene>
    <name evidence="2" type="ORF">FIBSPDRAFT_1054064</name>
</gene>
<evidence type="ECO:0000313" key="3">
    <source>
        <dbReference type="Proteomes" id="UP000076532"/>
    </source>
</evidence>
<organism evidence="2 3">
    <name type="scientific">Athelia psychrophila</name>
    <dbReference type="NCBI Taxonomy" id="1759441"/>
    <lineage>
        <taxon>Eukaryota</taxon>
        <taxon>Fungi</taxon>
        <taxon>Dikarya</taxon>
        <taxon>Basidiomycota</taxon>
        <taxon>Agaricomycotina</taxon>
        <taxon>Agaricomycetes</taxon>
        <taxon>Agaricomycetidae</taxon>
        <taxon>Atheliales</taxon>
        <taxon>Atheliaceae</taxon>
        <taxon>Athelia</taxon>
    </lineage>
</organism>
<evidence type="ECO:0000256" key="1">
    <source>
        <dbReference type="SAM" id="MobiDB-lite"/>
    </source>
</evidence>
<proteinExistence type="predicted"/>
<dbReference type="Gene3D" id="3.20.20.100">
    <property type="entry name" value="NADP-dependent oxidoreductase domain"/>
    <property type="match status" value="1"/>
</dbReference>
<accession>A0A167VYA8</accession>
<sequence>MSHWRQTWKGMEALVKKGKAQGEVPRGDPTNSRDHAHRQPSQASLIQPPAQLLAYPKSEAIVAPAYSPLGPTNSPLLTDDISTAIAKNYGLQTSDVFLAHLRRRVHPKLVTPRTNHIDLHWYRGRRDEAHEG</sequence>
<dbReference type="InterPro" id="IPR036812">
    <property type="entry name" value="NAD(P)_OxRdtase_dom_sf"/>
</dbReference>
<evidence type="ECO:0000313" key="2">
    <source>
        <dbReference type="EMBL" id="KZP05498.1"/>
    </source>
</evidence>
<dbReference type="AlphaFoldDB" id="A0A167VYA8"/>
<dbReference type="Proteomes" id="UP000076532">
    <property type="component" value="Unassembled WGS sequence"/>
</dbReference>
<dbReference type="SUPFAM" id="SSF51430">
    <property type="entry name" value="NAD(P)-linked oxidoreductase"/>
    <property type="match status" value="1"/>
</dbReference>
<reference evidence="2 3" key="1">
    <citation type="journal article" date="2016" name="Mol. Biol. Evol.">
        <title>Comparative Genomics of Early-Diverging Mushroom-Forming Fungi Provides Insights into the Origins of Lignocellulose Decay Capabilities.</title>
        <authorList>
            <person name="Nagy L.G."/>
            <person name="Riley R."/>
            <person name="Tritt A."/>
            <person name="Adam C."/>
            <person name="Daum C."/>
            <person name="Floudas D."/>
            <person name="Sun H."/>
            <person name="Yadav J.S."/>
            <person name="Pangilinan J."/>
            <person name="Larsson K.H."/>
            <person name="Matsuura K."/>
            <person name="Barry K."/>
            <person name="Labutti K."/>
            <person name="Kuo R."/>
            <person name="Ohm R.A."/>
            <person name="Bhattacharya S.S."/>
            <person name="Shirouzu T."/>
            <person name="Yoshinaga Y."/>
            <person name="Martin F.M."/>
            <person name="Grigoriev I.V."/>
            <person name="Hibbett D.S."/>
        </authorList>
    </citation>
    <scope>NUCLEOTIDE SEQUENCE [LARGE SCALE GENOMIC DNA]</scope>
    <source>
        <strain evidence="2 3">CBS 109695</strain>
    </source>
</reference>
<dbReference type="OrthoDB" id="416253at2759"/>
<name>A0A167VYA8_9AGAM</name>
<dbReference type="EMBL" id="KV417835">
    <property type="protein sequence ID" value="KZP05498.1"/>
    <property type="molecule type" value="Genomic_DNA"/>
</dbReference>
<dbReference type="STRING" id="436010.A0A167VYA8"/>